<dbReference type="EMBL" id="MIFZ01000261">
    <property type="protein sequence ID" value="OSY50828.1"/>
    <property type="molecule type" value="Genomic_DNA"/>
</dbReference>
<gene>
    <name evidence="2" type="ORF">BG846_03546</name>
    <name evidence="1" type="ORF">K701_19210</name>
</gene>
<dbReference type="AlphaFoldDB" id="A0A1Y2NV73"/>
<evidence type="ECO:0000313" key="4">
    <source>
        <dbReference type="Proteomes" id="UP000731519"/>
    </source>
</evidence>
<reference evidence="1 4" key="1">
    <citation type="submission" date="2013-05" db="EMBL/GenBank/DDBJ databases">
        <title>Genome Sequence of Streptomyces fradiae.</title>
        <authorList>
            <person name="Kirby R."/>
        </authorList>
    </citation>
    <scope>NUCLEOTIDE SEQUENCE [LARGE SCALE GENOMIC DNA]</scope>
    <source>
        <strain evidence="1 4">ATCC 10745</strain>
    </source>
</reference>
<name>A0A1Y2NV73_STRFR</name>
<evidence type="ECO:0000313" key="2">
    <source>
        <dbReference type="EMBL" id="OSY50828.1"/>
    </source>
</evidence>
<accession>A0A1Y2NV73</accession>
<organism evidence="2 3">
    <name type="scientific">Streptomyces fradiae ATCC 10745 = DSM 40063</name>
    <dbReference type="NCBI Taxonomy" id="1319510"/>
    <lineage>
        <taxon>Bacteria</taxon>
        <taxon>Bacillati</taxon>
        <taxon>Actinomycetota</taxon>
        <taxon>Actinomycetes</taxon>
        <taxon>Kitasatosporales</taxon>
        <taxon>Streptomycetaceae</taxon>
        <taxon>Streptomyces</taxon>
    </lineage>
</organism>
<sequence length="97" mass="11113">MYSRLNCEGLSYPTRWPTPVTSCGRLAIISRAACSRICFWNWIGLIAVTAWKFRWNAETLIPEARARSSTRKALVWLSLIQPTARVTWFKPLSARPS</sequence>
<reference evidence="2 3" key="2">
    <citation type="submission" date="2016-09" db="EMBL/GenBank/DDBJ databases">
        <title>Streptomyces fradiae DSM40063, a candidate organism with high potential of specific P450 cytochromes.</title>
        <authorList>
            <person name="Grumaz C."/>
            <person name="Vainshtein Y."/>
            <person name="Kirstahler P."/>
            <person name="Sohn K."/>
        </authorList>
    </citation>
    <scope>NUCLEOTIDE SEQUENCE [LARGE SCALE GENOMIC DNA]</scope>
    <source>
        <strain evidence="2 3">DSM 40063</strain>
    </source>
</reference>
<proteinExistence type="predicted"/>
<protein>
    <submittedName>
        <fullName evidence="2">Uncharacterized protein</fullName>
    </submittedName>
</protein>
<comment type="caution">
    <text evidence="2">The sequence shown here is derived from an EMBL/GenBank/DDBJ whole genome shotgun (WGS) entry which is preliminary data.</text>
</comment>
<keyword evidence="4" id="KW-1185">Reference proteome</keyword>
<dbReference type="EMBL" id="ASYR01000026">
    <property type="protein sequence ID" value="KAF0648199.1"/>
    <property type="molecule type" value="Genomic_DNA"/>
</dbReference>
<dbReference type="Proteomes" id="UP000731519">
    <property type="component" value="Unassembled WGS sequence"/>
</dbReference>
<dbReference type="Proteomes" id="UP000194318">
    <property type="component" value="Unassembled WGS sequence"/>
</dbReference>
<evidence type="ECO:0000313" key="1">
    <source>
        <dbReference type="EMBL" id="KAF0648199.1"/>
    </source>
</evidence>
<evidence type="ECO:0000313" key="3">
    <source>
        <dbReference type="Proteomes" id="UP000194318"/>
    </source>
</evidence>